<protein>
    <submittedName>
        <fullName evidence="5">Uncharacterized protein</fullName>
    </submittedName>
</protein>
<keyword evidence="1" id="KW-0677">Repeat</keyword>
<dbReference type="RefSeq" id="WP_017739907.1">
    <property type="nucleotide sequence ID" value="NZ_KQ976354.1"/>
</dbReference>
<proteinExistence type="predicted"/>
<dbReference type="InterPro" id="IPR019734">
    <property type="entry name" value="TPR_rpt"/>
</dbReference>
<dbReference type="Pfam" id="PF13365">
    <property type="entry name" value="Trypsin_2"/>
    <property type="match status" value="1"/>
</dbReference>
<dbReference type="SUPFAM" id="SSF48452">
    <property type="entry name" value="TPR-like"/>
    <property type="match status" value="1"/>
</dbReference>
<dbReference type="STRING" id="128403.WA1_24485"/>
<dbReference type="SMART" id="SM00028">
    <property type="entry name" value="TPR"/>
    <property type="match status" value="6"/>
</dbReference>
<evidence type="ECO:0000256" key="3">
    <source>
        <dbReference type="PROSITE-ProRule" id="PRU00339"/>
    </source>
</evidence>
<reference evidence="5 6" key="1">
    <citation type="journal article" date="2013" name="Genome Biol. Evol.">
        <title>Genomes of Stigonematalean cyanobacteria (subsection V) and the evolution of oxygenic photosynthesis from prokaryotes to plastids.</title>
        <authorList>
            <person name="Dagan T."/>
            <person name="Roettger M."/>
            <person name="Stucken K."/>
            <person name="Landan G."/>
            <person name="Koch R."/>
            <person name="Major P."/>
            <person name="Gould S.B."/>
            <person name="Goremykin V.V."/>
            <person name="Rippka R."/>
            <person name="Tandeau de Marsac N."/>
            <person name="Gugger M."/>
            <person name="Lockhart P.J."/>
            <person name="Allen J.F."/>
            <person name="Brune I."/>
            <person name="Maus I."/>
            <person name="Puhler A."/>
            <person name="Martin W.F."/>
        </authorList>
    </citation>
    <scope>NUCLEOTIDE SEQUENCE [LARGE SCALE GENOMIC DNA]</scope>
    <source>
        <strain evidence="5 6">PCC 7110</strain>
    </source>
</reference>
<keyword evidence="6" id="KW-1185">Reference proteome</keyword>
<evidence type="ECO:0000256" key="1">
    <source>
        <dbReference type="ARBA" id="ARBA00022737"/>
    </source>
</evidence>
<comment type="caution">
    <text evidence="5">The sequence shown here is derived from an EMBL/GenBank/DDBJ whole genome shotgun (WGS) entry which is preliminary data.</text>
</comment>
<evidence type="ECO:0000256" key="2">
    <source>
        <dbReference type="ARBA" id="ARBA00022803"/>
    </source>
</evidence>
<dbReference type="AlphaFoldDB" id="A0A139X7W2"/>
<feature type="repeat" description="TPR" evidence="3">
    <location>
        <begin position="284"/>
        <end position="317"/>
    </location>
</feature>
<evidence type="ECO:0000313" key="6">
    <source>
        <dbReference type="Proteomes" id="UP000076925"/>
    </source>
</evidence>
<name>A0A139X7W2_9CYAN</name>
<dbReference type="InterPro" id="IPR009003">
    <property type="entry name" value="Peptidase_S1_PA"/>
</dbReference>
<dbReference type="InterPro" id="IPR043504">
    <property type="entry name" value="Peptidase_S1_PA_chymotrypsin"/>
</dbReference>
<dbReference type="OrthoDB" id="467315at2"/>
<feature type="repeat" description="TPR" evidence="3">
    <location>
        <begin position="321"/>
        <end position="354"/>
    </location>
</feature>
<dbReference type="Proteomes" id="UP000076925">
    <property type="component" value="Unassembled WGS sequence"/>
</dbReference>
<accession>A0A139X7W2</accession>
<sequence length="508" mass="55207">MSLNSYRFNNLPKFLAGTGVVAAIAIGQPSVVFAKSAPEINQIAERTAVQINNNQGSTGGTGVIIAKQGNTYTVLTANHVVCDAIPDRNPVICRDDVTYTIRTSTGKEYPLKRAQRLQKNNSDADLAVITFESDRAYPVATIGDSEQAVTGSQIYVFGYPASDGRSGAQRESEFSPGFVTSRPDSRPQGYSLRYNAVTQRGMSGGPVFDSEGRVVGIHGQGGKDGELESRDGTTVSIKSGWNAAIPINMFMAQKSQVGLSGSSLTVDNRPTEEKPAQIKNPSNARDYYALGSVRDEQGDSRGALEAYTQAVRRNPEKSEAFLAYFNQGNIRFQQGDYQGALEDYTAAIQKKPDAAIAYNNRAVARIKQGNYQGAVEDWTQASQRGAGDASLYYNRGVAYSRIGNQQAAITDYNKALQIDRKYALAYNSRGNILADTGDKVKALEDYNQAIKVNPGFADAYNNRAILRAASGDRTGAIEDLQKAAQLLMEQGKTAQYQQVMENLKRLQR</sequence>
<feature type="repeat" description="TPR" evidence="3">
    <location>
        <begin position="389"/>
        <end position="422"/>
    </location>
</feature>
<dbReference type="InterPro" id="IPR050498">
    <property type="entry name" value="Ycf3"/>
</dbReference>
<dbReference type="Gene3D" id="2.40.10.10">
    <property type="entry name" value="Trypsin-like serine proteases"/>
    <property type="match status" value="2"/>
</dbReference>
<feature type="repeat" description="TPR" evidence="3">
    <location>
        <begin position="423"/>
        <end position="456"/>
    </location>
</feature>
<dbReference type="GO" id="GO:0046813">
    <property type="term" value="P:receptor-mediated virion attachment to host cell"/>
    <property type="evidence" value="ECO:0007669"/>
    <property type="project" value="TreeGrafter"/>
</dbReference>
<dbReference type="PANTHER" id="PTHR44858">
    <property type="entry name" value="TETRATRICOPEPTIDE REPEAT PROTEIN 6"/>
    <property type="match status" value="1"/>
</dbReference>
<dbReference type="PROSITE" id="PS50005">
    <property type="entry name" value="TPR"/>
    <property type="match status" value="4"/>
</dbReference>
<dbReference type="Gene3D" id="1.25.40.10">
    <property type="entry name" value="Tetratricopeptide repeat domain"/>
    <property type="match status" value="3"/>
</dbReference>
<gene>
    <name evidence="5" type="ORF">WA1_24485</name>
</gene>
<evidence type="ECO:0000256" key="4">
    <source>
        <dbReference type="SAM" id="MobiDB-lite"/>
    </source>
</evidence>
<evidence type="ECO:0000313" key="5">
    <source>
        <dbReference type="EMBL" id="KYC40788.1"/>
    </source>
</evidence>
<dbReference type="Pfam" id="PF00515">
    <property type="entry name" value="TPR_1"/>
    <property type="match status" value="2"/>
</dbReference>
<feature type="region of interest" description="Disordered" evidence="4">
    <location>
        <begin position="166"/>
        <end position="189"/>
    </location>
</feature>
<keyword evidence="2 3" id="KW-0802">TPR repeat</keyword>
<dbReference type="SUPFAM" id="SSF50494">
    <property type="entry name" value="Trypsin-like serine proteases"/>
    <property type="match status" value="1"/>
</dbReference>
<organism evidence="5 6">
    <name type="scientific">Scytonema hofmannii PCC 7110</name>
    <dbReference type="NCBI Taxonomy" id="128403"/>
    <lineage>
        <taxon>Bacteria</taxon>
        <taxon>Bacillati</taxon>
        <taxon>Cyanobacteriota</taxon>
        <taxon>Cyanophyceae</taxon>
        <taxon>Nostocales</taxon>
        <taxon>Scytonemataceae</taxon>
        <taxon>Scytonema</taxon>
    </lineage>
</organism>
<dbReference type="EMBL" id="ANNX02000026">
    <property type="protein sequence ID" value="KYC40788.1"/>
    <property type="molecule type" value="Genomic_DNA"/>
</dbReference>
<dbReference type="PANTHER" id="PTHR44858:SF1">
    <property type="entry name" value="UDP-N-ACETYLGLUCOSAMINE--PEPTIDE N-ACETYLGLUCOSAMINYLTRANSFERASE SPINDLY-RELATED"/>
    <property type="match status" value="1"/>
</dbReference>
<dbReference type="InterPro" id="IPR011990">
    <property type="entry name" value="TPR-like_helical_dom_sf"/>
</dbReference>
<dbReference type="GO" id="GO:0009279">
    <property type="term" value="C:cell outer membrane"/>
    <property type="evidence" value="ECO:0007669"/>
    <property type="project" value="TreeGrafter"/>
</dbReference>
<dbReference type="PROSITE" id="PS50293">
    <property type="entry name" value="TPR_REGION"/>
    <property type="match status" value="2"/>
</dbReference>
<dbReference type="Pfam" id="PF13432">
    <property type="entry name" value="TPR_16"/>
    <property type="match status" value="1"/>
</dbReference>